<sequence>MGVSNVLWIQVILVTAVILIGLFLTRPSGRDSHLALRRLFLAAFVLVAILSILFPQWLSLVARFLGVGRGTDLLLYGLVLAFLIYVSTAYRRNVQLDRKLTRLAREITLAEARTEDLAGDIADEHRTNS</sequence>
<evidence type="ECO:0000313" key="2">
    <source>
        <dbReference type="EMBL" id="TFB53941.1"/>
    </source>
</evidence>
<dbReference type="AlphaFoldDB" id="A0A4R8UHK4"/>
<feature type="transmembrane region" description="Helical" evidence="1">
    <location>
        <begin position="6"/>
        <end position="24"/>
    </location>
</feature>
<dbReference type="RefSeq" id="WP_134488549.1">
    <property type="nucleotide sequence ID" value="NZ_SOEZ01000023.1"/>
</dbReference>
<name>A0A4R8UHK4_9MICO</name>
<keyword evidence="1" id="KW-0472">Membrane</keyword>
<dbReference type="InterPro" id="IPR019277">
    <property type="entry name" value="DUF2304"/>
</dbReference>
<evidence type="ECO:0000256" key="1">
    <source>
        <dbReference type="SAM" id="Phobius"/>
    </source>
</evidence>
<feature type="transmembrane region" description="Helical" evidence="1">
    <location>
        <begin position="73"/>
        <end position="90"/>
    </location>
</feature>
<proteinExistence type="predicted"/>
<keyword evidence="3" id="KW-1185">Reference proteome</keyword>
<reference evidence="2 3" key="1">
    <citation type="submission" date="2019-03" db="EMBL/GenBank/DDBJ databases">
        <title>Genomics of glacier-inhabiting Cryobacterium strains.</title>
        <authorList>
            <person name="Liu Q."/>
            <person name="Xin Y.-H."/>
        </authorList>
    </citation>
    <scope>NUCLEOTIDE SEQUENCE [LARGE SCALE GENOMIC DNA]</scope>
    <source>
        <strain evidence="2 3">Sr47</strain>
    </source>
</reference>
<evidence type="ECO:0000313" key="3">
    <source>
        <dbReference type="Proteomes" id="UP000297866"/>
    </source>
</evidence>
<keyword evidence="1" id="KW-0812">Transmembrane</keyword>
<organism evidence="2 3">
    <name type="scientific">Cryobacterium tagatosivorans</name>
    <dbReference type="NCBI Taxonomy" id="1259199"/>
    <lineage>
        <taxon>Bacteria</taxon>
        <taxon>Bacillati</taxon>
        <taxon>Actinomycetota</taxon>
        <taxon>Actinomycetes</taxon>
        <taxon>Micrococcales</taxon>
        <taxon>Microbacteriaceae</taxon>
        <taxon>Cryobacterium</taxon>
    </lineage>
</organism>
<dbReference type="Proteomes" id="UP000297866">
    <property type="component" value="Unassembled WGS sequence"/>
</dbReference>
<keyword evidence="1" id="KW-1133">Transmembrane helix</keyword>
<accession>A0A4R8UHK4</accession>
<gene>
    <name evidence="2" type="ORF">E3O23_04420</name>
</gene>
<dbReference type="Pfam" id="PF10066">
    <property type="entry name" value="DUF2304"/>
    <property type="match status" value="1"/>
</dbReference>
<dbReference type="OrthoDB" id="8904808at2"/>
<dbReference type="EMBL" id="SOEZ01000023">
    <property type="protein sequence ID" value="TFB53941.1"/>
    <property type="molecule type" value="Genomic_DNA"/>
</dbReference>
<feature type="transmembrane region" description="Helical" evidence="1">
    <location>
        <begin position="36"/>
        <end position="58"/>
    </location>
</feature>
<comment type="caution">
    <text evidence="2">The sequence shown here is derived from an EMBL/GenBank/DDBJ whole genome shotgun (WGS) entry which is preliminary data.</text>
</comment>
<protein>
    <submittedName>
        <fullName evidence="2">DUF2304 domain-containing protein</fullName>
    </submittedName>
</protein>